<protein>
    <submittedName>
        <fullName evidence="1">P-loop containing nucleoside triphosphate hydrolase protein</fullName>
    </submittedName>
</protein>
<gene>
    <name evidence="1" type="ORF">FA95DRAFT_1563571</name>
</gene>
<reference evidence="1" key="1">
    <citation type="submission" date="2021-02" db="EMBL/GenBank/DDBJ databases">
        <authorList>
            <consortium name="DOE Joint Genome Institute"/>
            <person name="Ahrendt S."/>
            <person name="Looney B.P."/>
            <person name="Miyauchi S."/>
            <person name="Morin E."/>
            <person name="Drula E."/>
            <person name="Courty P.E."/>
            <person name="Chicoki N."/>
            <person name="Fauchery L."/>
            <person name="Kohler A."/>
            <person name="Kuo A."/>
            <person name="Labutti K."/>
            <person name="Pangilinan J."/>
            <person name="Lipzen A."/>
            <person name="Riley R."/>
            <person name="Andreopoulos W."/>
            <person name="He G."/>
            <person name="Johnson J."/>
            <person name="Barry K.W."/>
            <person name="Grigoriev I.V."/>
            <person name="Nagy L."/>
            <person name="Hibbett D."/>
            <person name="Henrissat B."/>
            <person name="Matheny P.B."/>
            <person name="Labbe J."/>
            <person name="Martin F."/>
        </authorList>
    </citation>
    <scope>NUCLEOTIDE SEQUENCE</scope>
    <source>
        <strain evidence="1">FP105234-sp</strain>
    </source>
</reference>
<dbReference type="Proteomes" id="UP000814033">
    <property type="component" value="Unassembled WGS sequence"/>
</dbReference>
<comment type="caution">
    <text evidence="1">The sequence shown here is derived from an EMBL/GenBank/DDBJ whole genome shotgun (WGS) entry which is preliminary data.</text>
</comment>
<keyword evidence="2" id="KW-1185">Reference proteome</keyword>
<accession>A0ACB8RHP1</accession>
<evidence type="ECO:0000313" key="2">
    <source>
        <dbReference type="Proteomes" id="UP000814033"/>
    </source>
</evidence>
<evidence type="ECO:0000313" key="1">
    <source>
        <dbReference type="EMBL" id="KAI0043156.1"/>
    </source>
</evidence>
<sequence length="456" mass="50505">MGIDKSDVRYIIHFDIPKSLEGYYQETGRAGRDGSAAKCIFFYSREDVIQVKKFVSMSHNQRQVTADMNDGPPPSQRAIDSLTALINLVENTDVCRHVSLCRYFGEVIDIRNPDVMKNYCDKMCDVCKYPEKTRKRKQKLSSPEDIGYHHLASAGVENGGALAHPQAKAPSRGAPGPRPSSRKDDAGASLPRVASTSTVLAPITARSNYVGPALLRSRPQGLKRTASVSSAGSSEGDASKKPRTTYTATSSHLSGRSVPFRTPFKVPFQKQGPETEPEPVLLVDEYTTGEDTADVPVQYLPPVVEDEFEPPSSPVKLPDQKIELEVAFSQKIPTAVRNAAFKDIRQALHKMFMLGPMQAVLWRRLRPAPSESDARDSVIFAATKALEHQAFNMSAREEGYRRRTTASIRAVRHVAEECVWEEPSGSEEHEDARDIIAVLQRSCQEVRRNNGKEPAL</sequence>
<proteinExistence type="predicted"/>
<organism evidence="1 2">
    <name type="scientific">Auriscalpium vulgare</name>
    <dbReference type="NCBI Taxonomy" id="40419"/>
    <lineage>
        <taxon>Eukaryota</taxon>
        <taxon>Fungi</taxon>
        <taxon>Dikarya</taxon>
        <taxon>Basidiomycota</taxon>
        <taxon>Agaricomycotina</taxon>
        <taxon>Agaricomycetes</taxon>
        <taxon>Russulales</taxon>
        <taxon>Auriscalpiaceae</taxon>
        <taxon>Auriscalpium</taxon>
    </lineage>
</organism>
<dbReference type="EMBL" id="MU276030">
    <property type="protein sequence ID" value="KAI0043156.1"/>
    <property type="molecule type" value="Genomic_DNA"/>
</dbReference>
<name>A0ACB8RHP1_9AGAM</name>
<keyword evidence="1" id="KW-0378">Hydrolase</keyword>
<reference evidence="1" key="2">
    <citation type="journal article" date="2022" name="New Phytol.">
        <title>Evolutionary transition to the ectomycorrhizal habit in the genomes of a hyperdiverse lineage of mushroom-forming fungi.</title>
        <authorList>
            <person name="Looney B."/>
            <person name="Miyauchi S."/>
            <person name="Morin E."/>
            <person name="Drula E."/>
            <person name="Courty P.E."/>
            <person name="Kohler A."/>
            <person name="Kuo A."/>
            <person name="LaButti K."/>
            <person name="Pangilinan J."/>
            <person name="Lipzen A."/>
            <person name="Riley R."/>
            <person name="Andreopoulos W."/>
            <person name="He G."/>
            <person name="Johnson J."/>
            <person name="Nolan M."/>
            <person name="Tritt A."/>
            <person name="Barry K.W."/>
            <person name="Grigoriev I.V."/>
            <person name="Nagy L.G."/>
            <person name="Hibbett D."/>
            <person name="Henrissat B."/>
            <person name="Matheny P.B."/>
            <person name="Labbe J."/>
            <person name="Martin F.M."/>
        </authorList>
    </citation>
    <scope>NUCLEOTIDE SEQUENCE</scope>
    <source>
        <strain evidence="1">FP105234-sp</strain>
    </source>
</reference>